<evidence type="ECO:0000256" key="1">
    <source>
        <dbReference type="SAM" id="MobiDB-lite"/>
    </source>
</evidence>
<proteinExistence type="predicted"/>
<feature type="compositionally biased region" description="Polar residues" evidence="1">
    <location>
        <begin position="11"/>
        <end position="21"/>
    </location>
</feature>
<name>A0A6L2KLN4_TANCI</name>
<evidence type="ECO:0000313" key="2">
    <source>
        <dbReference type="EMBL" id="GEU50236.1"/>
    </source>
</evidence>
<feature type="compositionally biased region" description="Basic and acidic residues" evidence="1">
    <location>
        <begin position="36"/>
        <end position="52"/>
    </location>
</feature>
<feature type="compositionally biased region" description="Acidic residues" evidence="1">
    <location>
        <begin position="24"/>
        <end position="35"/>
    </location>
</feature>
<gene>
    <name evidence="2" type="ORF">Tci_022214</name>
</gene>
<comment type="caution">
    <text evidence="2">The sequence shown here is derived from an EMBL/GenBank/DDBJ whole genome shotgun (WGS) entry which is preliminary data.</text>
</comment>
<protein>
    <submittedName>
        <fullName evidence="2">Uncharacterized protein</fullName>
    </submittedName>
</protein>
<sequence>MKLGFFDVSKAYSSNSENKSWGDSGDDEESDDVSDDDGKGDVEKTDASHDDVAQETVYEQVQDDSHKAQAERKRYIDLVEESVKDIINDEVKTQLPQILPKATKPLSLIMNQGRQVVLVDIFINNDLKYLKGGSSTKKYMSLTTKTKAAKYDIPGIEDMIPYLWSLVKNQRDLPRDNPLVSVEVLRYDIKRSKSKNKGIVWTEIELVLEQTQQGTSYEVSNIRVIPKYHSEDGNPARANIKQALSRRLFLRLNLSDHRSVLTGSGGSSKGGDEDTLF</sequence>
<reference evidence="2" key="1">
    <citation type="journal article" date="2019" name="Sci. Rep.">
        <title>Draft genome of Tanacetum cinerariifolium, the natural source of mosquito coil.</title>
        <authorList>
            <person name="Yamashiro T."/>
            <person name="Shiraishi A."/>
            <person name="Satake H."/>
            <person name="Nakayama K."/>
        </authorList>
    </citation>
    <scope>NUCLEOTIDE SEQUENCE</scope>
</reference>
<accession>A0A6L2KLN4</accession>
<feature type="region of interest" description="Disordered" evidence="1">
    <location>
        <begin position="1"/>
        <end position="68"/>
    </location>
</feature>
<dbReference type="EMBL" id="BKCJ010002685">
    <property type="protein sequence ID" value="GEU50236.1"/>
    <property type="molecule type" value="Genomic_DNA"/>
</dbReference>
<organism evidence="2">
    <name type="scientific">Tanacetum cinerariifolium</name>
    <name type="common">Dalmatian daisy</name>
    <name type="synonym">Chrysanthemum cinerariifolium</name>
    <dbReference type="NCBI Taxonomy" id="118510"/>
    <lineage>
        <taxon>Eukaryota</taxon>
        <taxon>Viridiplantae</taxon>
        <taxon>Streptophyta</taxon>
        <taxon>Embryophyta</taxon>
        <taxon>Tracheophyta</taxon>
        <taxon>Spermatophyta</taxon>
        <taxon>Magnoliopsida</taxon>
        <taxon>eudicotyledons</taxon>
        <taxon>Gunneridae</taxon>
        <taxon>Pentapetalae</taxon>
        <taxon>asterids</taxon>
        <taxon>campanulids</taxon>
        <taxon>Asterales</taxon>
        <taxon>Asteraceae</taxon>
        <taxon>Asteroideae</taxon>
        <taxon>Anthemideae</taxon>
        <taxon>Anthemidinae</taxon>
        <taxon>Tanacetum</taxon>
    </lineage>
</organism>
<dbReference type="AlphaFoldDB" id="A0A6L2KLN4"/>